<dbReference type="EMBL" id="LXQA010074161">
    <property type="protein sequence ID" value="MCI09868.1"/>
    <property type="molecule type" value="Genomic_DNA"/>
</dbReference>
<evidence type="ECO:0000313" key="1">
    <source>
        <dbReference type="EMBL" id="MCI09868.1"/>
    </source>
</evidence>
<evidence type="ECO:0000313" key="2">
    <source>
        <dbReference type="Proteomes" id="UP000265520"/>
    </source>
</evidence>
<protein>
    <submittedName>
        <fullName evidence="1">Uncharacterized protein</fullName>
    </submittedName>
</protein>
<proteinExistence type="predicted"/>
<sequence length="115" mass="12290">MGIEPMMRTAGEWWWCAVSTVTVPARGGVGGSSGGGACVVVFSGGDLDSGTSATILTASVLAALFLRLLFMKMEVFSWFPVSDSPWFFCFEVVVMCGAFGDDERLKMVEDGDDDL</sequence>
<accession>A0A392PCP3</accession>
<name>A0A392PCP3_9FABA</name>
<organism evidence="1 2">
    <name type="scientific">Trifolium medium</name>
    <dbReference type="NCBI Taxonomy" id="97028"/>
    <lineage>
        <taxon>Eukaryota</taxon>
        <taxon>Viridiplantae</taxon>
        <taxon>Streptophyta</taxon>
        <taxon>Embryophyta</taxon>
        <taxon>Tracheophyta</taxon>
        <taxon>Spermatophyta</taxon>
        <taxon>Magnoliopsida</taxon>
        <taxon>eudicotyledons</taxon>
        <taxon>Gunneridae</taxon>
        <taxon>Pentapetalae</taxon>
        <taxon>rosids</taxon>
        <taxon>fabids</taxon>
        <taxon>Fabales</taxon>
        <taxon>Fabaceae</taxon>
        <taxon>Papilionoideae</taxon>
        <taxon>50 kb inversion clade</taxon>
        <taxon>NPAAA clade</taxon>
        <taxon>Hologalegina</taxon>
        <taxon>IRL clade</taxon>
        <taxon>Trifolieae</taxon>
        <taxon>Trifolium</taxon>
    </lineage>
</organism>
<keyword evidence="2" id="KW-1185">Reference proteome</keyword>
<dbReference type="AlphaFoldDB" id="A0A392PCP3"/>
<reference evidence="1 2" key="1">
    <citation type="journal article" date="2018" name="Front. Plant Sci.">
        <title>Red Clover (Trifolium pratense) and Zigzag Clover (T. medium) - A Picture of Genomic Similarities and Differences.</title>
        <authorList>
            <person name="Dluhosova J."/>
            <person name="Istvanek J."/>
            <person name="Nedelnik J."/>
            <person name="Repkova J."/>
        </authorList>
    </citation>
    <scope>NUCLEOTIDE SEQUENCE [LARGE SCALE GENOMIC DNA]</scope>
    <source>
        <strain evidence="2">cv. 10/8</strain>
        <tissue evidence="1">Leaf</tissue>
    </source>
</reference>
<dbReference type="Proteomes" id="UP000265520">
    <property type="component" value="Unassembled WGS sequence"/>
</dbReference>
<comment type="caution">
    <text evidence="1">The sequence shown here is derived from an EMBL/GenBank/DDBJ whole genome shotgun (WGS) entry which is preliminary data.</text>
</comment>